<dbReference type="CDD" id="cd00198">
    <property type="entry name" value="vWFA"/>
    <property type="match status" value="1"/>
</dbReference>
<evidence type="ECO:0000313" key="2">
    <source>
        <dbReference type="EMBL" id="NMO21774.1"/>
    </source>
</evidence>
<dbReference type="Pfam" id="PF01882">
    <property type="entry name" value="DUF58"/>
    <property type="match status" value="1"/>
</dbReference>
<dbReference type="Proteomes" id="UP000518300">
    <property type="component" value="Unassembled WGS sequence"/>
</dbReference>
<dbReference type="AlphaFoldDB" id="A0A848LWX1"/>
<comment type="caution">
    <text evidence="2">The sequence shown here is derived from an EMBL/GenBank/DDBJ whole genome shotgun (WGS) entry which is preliminary data.</text>
</comment>
<dbReference type="RefSeq" id="WP_169350949.1">
    <property type="nucleotide sequence ID" value="NZ_JABBJJ010000351.1"/>
</dbReference>
<organism evidence="2 3">
    <name type="scientific">Pyxidicoccus fallax</name>
    <dbReference type="NCBI Taxonomy" id="394095"/>
    <lineage>
        <taxon>Bacteria</taxon>
        <taxon>Pseudomonadati</taxon>
        <taxon>Myxococcota</taxon>
        <taxon>Myxococcia</taxon>
        <taxon>Myxococcales</taxon>
        <taxon>Cystobacterineae</taxon>
        <taxon>Myxococcaceae</taxon>
        <taxon>Pyxidicoccus</taxon>
    </lineage>
</organism>
<evidence type="ECO:0000259" key="1">
    <source>
        <dbReference type="Pfam" id="PF01882"/>
    </source>
</evidence>
<name>A0A848LWX1_9BACT</name>
<dbReference type="PANTHER" id="PTHR33608">
    <property type="entry name" value="BLL2464 PROTEIN"/>
    <property type="match status" value="1"/>
</dbReference>
<accession>A0A848LWX1</accession>
<dbReference type="InterPro" id="IPR002881">
    <property type="entry name" value="DUF58"/>
</dbReference>
<dbReference type="SUPFAM" id="SSF53300">
    <property type="entry name" value="vWA-like"/>
    <property type="match status" value="1"/>
</dbReference>
<feature type="domain" description="DUF58" evidence="1">
    <location>
        <begin position="196"/>
        <end position="372"/>
    </location>
</feature>
<dbReference type="PANTHER" id="PTHR33608:SF3">
    <property type="entry name" value="SLR2013 PROTEIN"/>
    <property type="match status" value="1"/>
</dbReference>
<reference evidence="2 3" key="1">
    <citation type="submission" date="2020-04" db="EMBL/GenBank/DDBJ databases">
        <title>Draft genome of Pyxidicoccus fallax type strain.</title>
        <authorList>
            <person name="Whitworth D.E."/>
        </authorList>
    </citation>
    <scope>NUCLEOTIDE SEQUENCE [LARGE SCALE GENOMIC DNA]</scope>
    <source>
        <strain evidence="2 3">DSM 14698</strain>
    </source>
</reference>
<evidence type="ECO:0000313" key="3">
    <source>
        <dbReference type="Proteomes" id="UP000518300"/>
    </source>
</evidence>
<dbReference type="InterPro" id="IPR036465">
    <property type="entry name" value="vWFA_dom_sf"/>
</dbReference>
<protein>
    <submittedName>
        <fullName evidence="2">DUF58 domain-containing protein</fullName>
    </submittedName>
</protein>
<proteinExistence type="predicted"/>
<sequence length="435" mass="47794">MIPTGRLWVLLALLALPMMAAGFVPAIGGAVLALDVLALALAGLDVLAARRARLEVRRELPQRLNVGVPNKVEVRLVHRGSGTVRVRVKDDVPESFTATPDEAPLELPPDSEARWVYRVTPAKRGRFDFGDVHVRVRGPLGLVFHERVFPAATSIAVYPDLRGASRLLLSGAALDLVNLGLRQLRRDGRGSEFARLRDYAQGDSVRDVDWKATARRSRPVTRVMESERSQSILICVDAGRSMAAQVDGLTKLDHAVNAALFLAFVAVRNGDRVGLAVFADGVKTYLPPAAGRGQYRKMVDALYSTTPSLTYVDYLALFKELNVRLTRRSLLCVFTDFLDEEQASTMVAPLHRLARRHVPLCLSVKDTALQKLLRTQPPGPEEAFQQAVASELLMDREGLKARVSQGGVQMMDVQPDELSLAAVNRYLDIKARGVL</sequence>
<dbReference type="EMBL" id="JABBJJ010000351">
    <property type="protein sequence ID" value="NMO21774.1"/>
    <property type="molecule type" value="Genomic_DNA"/>
</dbReference>
<keyword evidence="3" id="KW-1185">Reference proteome</keyword>
<dbReference type="Gene3D" id="3.40.50.410">
    <property type="entry name" value="von Willebrand factor, type A domain"/>
    <property type="match status" value="1"/>
</dbReference>
<gene>
    <name evidence="2" type="ORF">HG543_44030</name>
</gene>